<evidence type="ECO:0000313" key="4">
    <source>
        <dbReference type="Proteomes" id="UP000683925"/>
    </source>
</evidence>
<reference evidence="3" key="1">
    <citation type="submission" date="2021-01" db="EMBL/GenBank/DDBJ databases">
        <authorList>
            <consortium name="Genoscope - CEA"/>
            <person name="William W."/>
        </authorList>
    </citation>
    <scope>NUCLEOTIDE SEQUENCE</scope>
</reference>
<accession>A0A8S1TKS3</accession>
<keyword evidence="4" id="KW-1185">Reference proteome</keyword>
<feature type="coiled-coil region" evidence="1">
    <location>
        <begin position="367"/>
        <end position="547"/>
    </location>
</feature>
<dbReference type="OrthoDB" id="301050at2759"/>
<organism evidence="3 4">
    <name type="scientific">Paramecium octaurelia</name>
    <dbReference type="NCBI Taxonomy" id="43137"/>
    <lineage>
        <taxon>Eukaryota</taxon>
        <taxon>Sar</taxon>
        <taxon>Alveolata</taxon>
        <taxon>Ciliophora</taxon>
        <taxon>Intramacronucleata</taxon>
        <taxon>Oligohymenophorea</taxon>
        <taxon>Peniculida</taxon>
        <taxon>Parameciidae</taxon>
        <taxon>Paramecium</taxon>
    </lineage>
</organism>
<evidence type="ECO:0000256" key="1">
    <source>
        <dbReference type="SAM" id="Coils"/>
    </source>
</evidence>
<dbReference type="EMBL" id="CAJJDP010000026">
    <property type="protein sequence ID" value="CAD8152317.1"/>
    <property type="molecule type" value="Genomic_DNA"/>
</dbReference>
<name>A0A8S1TKS3_PAROT</name>
<evidence type="ECO:0000313" key="3">
    <source>
        <dbReference type="EMBL" id="CAD8152317.1"/>
    </source>
</evidence>
<dbReference type="AlphaFoldDB" id="A0A8S1TKS3"/>
<gene>
    <name evidence="3" type="ORF">POCTA_138.1.T0260189</name>
</gene>
<keyword evidence="1" id="KW-0175">Coiled coil</keyword>
<comment type="caution">
    <text evidence="3">The sequence shown here is derived from an EMBL/GenBank/DDBJ whole genome shotgun (WGS) entry which is preliminary data.</text>
</comment>
<dbReference type="OMA" id="CEEWKLQ"/>
<feature type="coiled-coil region" evidence="1">
    <location>
        <begin position="77"/>
        <end position="187"/>
    </location>
</feature>
<feature type="region of interest" description="Disordered" evidence="2">
    <location>
        <begin position="1"/>
        <end position="51"/>
    </location>
</feature>
<dbReference type="Proteomes" id="UP000683925">
    <property type="component" value="Unassembled WGS sequence"/>
</dbReference>
<protein>
    <submittedName>
        <fullName evidence="3">Uncharacterized protein</fullName>
    </submittedName>
</protein>
<proteinExistence type="predicted"/>
<sequence>MSQLLKPISASSPSKTRSALSQHTQSKSPHYNEAQQGSTHQKSQQSLRNSHYTSKFEKSIDMDMKQSNSFINPEFEIKKLMNLVELQQHEINNWKRRYEQAEQRVSYQCMSNNSAQAMKDYENHLDQLTNELKNYKSINDDLINKMKEKDSQIAKLNKQQDIYKQQLNDYQSELKYAQKEKANLDQDASKQLYQQDQRYNKNLQEIQQTHYEQMQIMDDQVQKLQEELMRRNQVIEFQKQEIMQLDSIINEIKTGEKTLIQSLDAYKLKYQDLEVEKKKEINKQNQNFEQTIKQQEKEFLDEKECLIHKISQLQYEIATLNQQHQESQNLISGLQDEIQSQVEQNCYLQEQHQGSTQDLELKYKKIIQELKIDNEQQKNKLSQENSKLNSQLEVTSQQLSEYQELNQELQNTLDTLNQHNQTQSEQLNRLQNEIEQLQQQYENDITEQNYEIQQLNDQIEQLTELLEQRSNELDDSRQLRGELALKNNENHLLIQRLQNELESQKQKLIELQKQHLIQGQVKEEISKSQFEQMKRQMESKIELLETENKTILYKFEMKSRECEEWKLQHNKNL</sequence>
<feature type="coiled-coil region" evidence="1">
    <location>
        <begin position="221"/>
        <end position="337"/>
    </location>
</feature>
<evidence type="ECO:0000256" key="2">
    <source>
        <dbReference type="SAM" id="MobiDB-lite"/>
    </source>
</evidence>